<evidence type="ECO:0000256" key="2">
    <source>
        <dbReference type="ARBA" id="ARBA00008973"/>
    </source>
</evidence>
<dbReference type="GO" id="GO:0016020">
    <property type="term" value="C:membrane"/>
    <property type="evidence" value="ECO:0007669"/>
    <property type="project" value="UniProtKB-SubCell"/>
</dbReference>
<name>D3UJH1_HELM1</name>
<dbReference type="SUPFAM" id="SSF53850">
    <property type="entry name" value="Periplasmic binding protein-like II"/>
    <property type="match status" value="1"/>
</dbReference>
<dbReference type="Pfam" id="PF03180">
    <property type="entry name" value="Lipoprotein_9"/>
    <property type="match status" value="1"/>
</dbReference>
<evidence type="ECO:0000256" key="1">
    <source>
        <dbReference type="ARBA" id="ARBA00004635"/>
    </source>
</evidence>
<organism evidence="8 9">
    <name type="scientific">Helicobacter mustelae (strain ATCC 43772 / CCUG 25715 / CIP 103759 / LMG 18044 / NCTC 12198 / R85-136P)</name>
    <name type="common">Campylobacter mustelae</name>
    <dbReference type="NCBI Taxonomy" id="679897"/>
    <lineage>
        <taxon>Bacteria</taxon>
        <taxon>Pseudomonadati</taxon>
        <taxon>Campylobacterota</taxon>
        <taxon>Epsilonproteobacteria</taxon>
        <taxon>Campylobacterales</taxon>
        <taxon>Helicobacteraceae</taxon>
        <taxon>Helicobacter</taxon>
    </lineage>
</organism>
<dbReference type="STRING" id="679897.HMU13940"/>
<dbReference type="InterPro" id="IPR004872">
    <property type="entry name" value="Lipoprotein_NlpA"/>
</dbReference>
<keyword evidence="6 8" id="KW-0449">Lipoprotein</keyword>
<comment type="similarity">
    <text evidence="2">Belongs to the NlpA lipoprotein family.</text>
</comment>
<dbReference type="eggNOG" id="COG1464">
    <property type="taxonomic scope" value="Bacteria"/>
</dbReference>
<keyword evidence="4" id="KW-0472">Membrane</keyword>
<reference evidence="8 9" key="1">
    <citation type="journal article" date="2010" name="BMC Genomics">
        <title>Comparative genomics and proteomics of Helicobacter mustelae, an ulcerogenic and carcinogenic gastric pathogen.</title>
        <authorList>
            <person name="O'Toole P.W."/>
            <person name="Snelling W.J."/>
            <person name="Canchaya C."/>
            <person name="Forde B.M."/>
            <person name="Hardie K.R."/>
            <person name="Josenhans C."/>
            <person name="Graham R.L.J."/>
            <person name="McMullan G."/>
            <person name="Parkhill J."/>
            <person name="Belda E."/>
            <person name="Bentley S.D."/>
        </authorList>
    </citation>
    <scope>NUCLEOTIDE SEQUENCE [LARGE SCALE GENOMIC DNA]</scope>
    <source>
        <strain evidence="9">ATCC 43772 / LMG 18044 / NCTC 12198 / 12198</strain>
    </source>
</reference>
<dbReference type="KEGG" id="hms:HMU13940"/>
<dbReference type="RefSeq" id="WP_013023713.1">
    <property type="nucleotide sequence ID" value="NC_013949.1"/>
</dbReference>
<evidence type="ECO:0000313" key="8">
    <source>
        <dbReference type="EMBL" id="CBG40647.1"/>
    </source>
</evidence>
<evidence type="ECO:0000256" key="4">
    <source>
        <dbReference type="ARBA" id="ARBA00023136"/>
    </source>
</evidence>
<keyword evidence="3" id="KW-0732">Signal</keyword>
<feature type="lipid moiety-binding region" description="S-diacylglycerol cysteine" evidence="7">
    <location>
        <position position="20"/>
    </location>
</feature>
<evidence type="ECO:0000256" key="3">
    <source>
        <dbReference type="ARBA" id="ARBA00022729"/>
    </source>
</evidence>
<protein>
    <submittedName>
        <fullName evidence="8">Putative outer membrane lipoprotein</fullName>
    </submittedName>
</protein>
<dbReference type="CDD" id="cd13597">
    <property type="entry name" value="PBP2_lipoprotein_Tp32"/>
    <property type="match status" value="1"/>
</dbReference>
<evidence type="ECO:0000256" key="7">
    <source>
        <dbReference type="PIRSR" id="PIRSR002854-1"/>
    </source>
</evidence>
<gene>
    <name evidence="8" type="ordered locus">HMU13940</name>
</gene>
<dbReference type="PIRSF" id="PIRSF002854">
    <property type="entry name" value="MetQ"/>
    <property type="match status" value="1"/>
</dbReference>
<evidence type="ECO:0000256" key="6">
    <source>
        <dbReference type="ARBA" id="ARBA00023288"/>
    </source>
</evidence>
<keyword evidence="5" id="KW-0564">Palmitate</keyword>
<dbReference type="PANTHER" id="PTHR30429:SF0">
    <property type="entry name" value="METHIONINE-BINDING LIPOPROTEIN METQ"/>
    <property type="match status" value="1"/>
</dbReference>
<dbReference type="EMBL" id="FN555004">
    <property type="protein sequence ID" value="CBG40647.1"/>
    <property type="molecule type" value="Genomic_DNA"/>
</dbReference>
<accession>D3UJH1</accession>
<evidence type="ECO:0000256" key="5">
    <source>
        <dbReference type="ARBA" id="ARBA00023139"/>
    </source>
</evidence>
<proteinExistence type="inferred from homology"/>
<evidence type="ECO:0000313" key="9">
    <source>
        <dbReference type="Proteomes" id="UP000001522"/>
    </source>
</evidence>
<dbReference type="PANTHER" id="PTHR30429">
    <property type="entry name" value="D-METHIONINE-BINDING LIPOPROTEIN METQ"/>
    <property type="match status" value="1"/>
</dbReference>
<dbReference type="PROSITE" id="PS51257">
    <property type="entry name" value="PROKAR_LIPOPROTEIN"/>
    <property type="match status" value="1"/>
</dbReference>
<keyword evidence="9" id="KW-1185">Reference proteome</keyword>
<dbReference type="HOGENOM" id="CLU_067080_0_0_7"/>
<dbReference type="Gene3D" id="3.40.190.10">
    <property type="entry name" value="Periplasmic binding protein-like II"/>
    <property type="match status" value="2"/>
</dbReference>
<dbReference type="AlphaFoldDB" id="D3UJH1"/>
<comment type="subcellular location">
    <subcellularLocation>
        <location evidence="1">Membrane</location>
        <topology evidence="1">Lipid-anchor</topology>
    </subcellularLocation>
</comment>
<sequence>MKSFYKILFTVFSIAFLLGCKNSDKEHVIIIGASPVPHAQILEHVKPELKKLGYDLQIRSYTDYVTPNEALLDGSLDANFFQHVPFLEAFNKSRKSDLQSAGKVHIEPLSIYSAQIKNLDELKENDAILIPNDPSNLARALILLDSLNVIKLKDPSNLNTTEQDIIENPKNLKIVPLEAALLADNLHDKKARAIVINGNYALQKGLKDPIAQEGEKSPYANVIATQKKNVNSPKIQALLKALHSKDTRDFILKQYKGEVIPVF</sequence>
<dbReference type="Proteomes" id="UP000001522">
    <property type="component" value="Chromosome"/>
</dbReference>